<reference evidence="2" key="1">
    <citation type="submission" date="2015-07" db="EMBL/GenBank/DDBJ databases">
        <title>Complete Genome of Thermincola ferriacetica strain Z-0001T.</title>
        <authorList>
            <person name="Lusk B."/>
            <person name="Badalamenti J.P."/>
            <person name="Parameswaran P."/>
            <person name="Bond D.R."/>
            <person name="Torres C.I."/>
        </authorList>
    </citation>
    <scope>NUCLEOTIDE SEQUENCE [LARGE SCALE GENOMIC DNA]</scope>
    <source>
        <strain evidence="2">Z-0001</strain>
    </source>
</reference>
<dbReference type="PROSITE" id="PS51257">
    <property type="entry name" value="PROKAR_LIPOPROTEIN"/>
    <property type="match status" value="1"/>
</dbReference>
<keyword evidence="2" id="KW-1185">Reference proteome</keyword>
<gene>
    <name evidence="1" type="ORF">Tfer_0135</name>
</gene>
<protein>
    <recommendedName>
        <fullName evidence="3">Bypass of forespore C C-terminal domain-containing protein</fullName>
    </recommendedName>
</protein>
<organism evidence="1 2">
    <name type="scientific">Thermincola ferriacetica</name>
    <dbReference type="NCBI Taxonomy" id="281456"/>
    <lineage>
        <taxon>Bacteria</taxon>
        <taxon>Bacillati</taxon>
        <taxon>Bacillota</taxon>
        <taxon>Clostridia</taxon>
        <taxon>Eubacteriales</taxon>
        <taxon>Thermincolaceae</taxon>
        <taxon>Thermincola</taxon>
    </lineage>
</organism>
<dbReference type="RefSeq" id="WP_013120061.1">
    <property type="nucleotide sequence ID" value="NZ_LGTE01000001.1"/>
</dbReference>
<dbReference type="Proteomes" id="UP000037175">
    <property type="component" value="Unassembled WGS sequence"/>
</dbReference>
<name>A0A0L6W6B3_9FIRM</name>
<evidence type="ECO:0000313" key="1">
    <source>
        <dbReference type="EMBL" id="KNZ71060.1"/>
    </source>
</evidence>
<evidence type="ECO:0000313" key="2">
    <source>
        <dbReference type="Proteomes" id="UP000037175"/>
    </source>
</evidence>
<accession>A0A0L6W6B3</accession>
<dbReference type="AlphaFoldDB" id="A0A0L6W6B3"/>
<proteinExistence type="predicted"/>
<evidence type="ECO:0008006" key="3">
    <source>
        <dbReference type="Google" id="ProtNLM"/>
    </source>
</evidence>
<dbReference type="EMBL" id="LGTE01000001">
    <property type="protein sequence ID" value="KNZ71060.1"/>
    <property type="molecule type" value="Genomic_DNA"/>
</dbReference>
<comment type="caution">
    <text evidence="1">The sequence shown here is derived from an EMBL/GenBank/DDBJ whole genome shotgun (WGS) entry which is preliminary data.</text>
</comment>
<sequence length="209" mass="24053">MRQGSWQKKLAVALGILFVLSFTACYAFFDGWLPGIYTSESAAKKPVERKPRIKADTRIAKALVFACNDKVYTTIPTTSKYIGMDFEALAKEFPPEEGWEIDDSVPNELIITRHENKVCPYHREFRHLGIDEGFLAIYEGPLGYNDKVLQRENVAVYLLPPEIQEDLNMAMNYNQQDPDTQARLKSQLEFEDENKLSAVLENFDEYKEE</sequence>